<dbReference type="EMBL" id="JBJJXI010000019">
    <property type="protein sequence ID" value="KAL3406317.1"/>
    <property type="molecule type" value="Genomic_DNA"/>
</dbReference>
<accession>A0ABD2XNH1</accession>
<dbReference type="Proteomes" id="UP001627154">
    <property type="component" value="Unassembled WGS sequence"/>
</dbReference>
<sequence>MAGVDDEEEEKKIQINSVTTTFDRQDKPDAIYIAVDPLTSAQYLVPIESEHLQSSVKRLIIRSGSSRTDLILCQVEWSSDARNRKL</sequence>
<comment type="caution">
    <text evidence="1">The sequence shown here is derived from an EMBL/GenBank/DDBJ whole genome shotgun (WGS) entry which is preliminary data.</text>
</comment>
<reference evidence="1 2" key="1">
    <citation type="journal article" date="2024" name="bioRxiv">
        <title>A reference genome for Trichogramma kaykai: A tiny desert-dwelling parasitoid wasp with competing sex-ratio distorters.</title>
        <authorList>
            <person name="Culotta J."/>
            <person name="Lindsey A.R."/>
        </authorList>
    </citation>
    <scope>NUCLEOTIDE SEQUENCE [LARGE SCALE GENOMIC DNA]</scope>
    <source>
        <strain evidence="1 2">KSX58</strain>
    </source>
</reference>
<evidence type="ECO:0000313" key="2">
    <source>
        <dbReference type="Proteomes" id="UP001627154"/>
    </source>
</evidence>
<name>A0ABD2XNH1_9HYME</name>
<protein>
    <submittedName>
        <fullName evidence="1">Uncharacterized protein</fullName>
    </submittedName>
</protein>
<keyword evidence="2" id="KW-1185">Reference proteome</keyword>
<proteinExistence type="predicted"/>
<organism evidence="1 2">
    <name type="scientific">Trichogramma kaykai</name>
    <dbReference type="NCBI Taxonomy" id="54128"/>
    <lineage>
        <taxon>Eukaryota</taxon>
        <taxon>Metazoa</taxon>
        <taxon>Ecdysozoa</taxon>
        <taxon>Arthropoda</taxon>
        <taxon>Hexapoda</taxon>
        <taxon>Insecta</taxon>
        <taxon>Pterygota</taxon>
        <taxon>Neoptera</taxon>
        <taxon>Endopterygota</taxon>
        <taxon>Hymenoptera</taxon>
        <taxon>Apocrita</taxon>
        <taxon>Proctotrupomorpha</taxon>
        <taxon>Chalcidoidea</taxon>
        <taxon>Trichogrammatidae</taxon>
        <taxon>Trichogramma</taxon>
    </lineage>
</organism>
<dbReference type="AlphaFoldDB" id="A0ABD2XNH1"/>
<evidence type="ECO:0000313" key="1">
    <source>
        <dbReference type="EMBL" id="KAL3406317.1"/>
    </source>
</evidence>
<gene>
    <name evidence="1" type="ORF">TKK_001660</name>
</gene>